<evidence type="ECO:0000313" key="5">
    <source>
        <dbReference type="Proteomes" id="UP000070598"/>
    </source>
</evidence>
<dbReference type="OrthoDB" id="8451629at2"/>
<keyword evidence="4" id="KW-1185">Reference proteome</keyword>
<dbReference type="Proteomes" id="UP000070659">
    <property type="component" value="Unassembled WGS sequence"/>
</dbReference>
<evidence type="ECO:0000313" key="3">
    <source>
        <dbReference type="EMBL" id="KWX03938.1"/>
    </source>
</evidence>
<reference evidence="4" key="4">
    <citation type="submission" date="2015-04" db="EMBL/GenBank/DDBJ databases">
        <title>Physiological reanalysis, assessment of diazotrophy, and genome sequences of multiple isolates of Streptomyces thermoautotrophicus.</title>
        <authorList>
            <person name="MacKellar D.C."/>
            <person name="Lieber L."/>
            <person name="Norman J."/>
            <person name="Bolger A."/>
            <person name="Tobin C."/>
            <person name="Murray J.W."/>
            <person name="Chang R."/>
            <person name="Ford T."/>
            <person name="Nguyen P.Q."/>
            <person name="Woodward J."/>
            <person name="Permingeat H."/>
            <person name="Joshi N.S."/>
            <person name="Silver P.A."/>
            <person name="Usadel B."/>
            <person name="Rutherford A.W."/>
            <person name="Friesen M."/>
            <person name="Prell J."/>
        </authorList>
    </citation>
    <scope>NUCLEOTIDE SEQUENCE [LARGE SCALE GENOMIC DNA]</scope>
    <source>
        <strain evidence="4">H1</strain>
    </source>
</reference>
<dbReference type="PATRIC" id="fig|1469144.10.peg.2078"/>
<sequence>MTARTGQEPTVAAIRAHHDTLARGLAERTATLRSAADRLSPDLSDIQTELVRFCETQLLPHAAAEEETLYQAAANLSATALLVSAMTAGPCATWWRGRPRPVPPPR</sequence>
<dbReference type="RefSeq" id="WP_066886822.1">
    <property type="nucleotide sequence ID" value="NZ_JYIJ01000019.1"/>
</dbReference>
<reference evidence="5" key="2">
    <citation type="submission" date="2015-02" db="EMBL/GenBank/DDBJ databases">
        <title>Physiological reanalysis, assessment of diazotrophy, and genome sequences of multiple isolates of Streptomyces thermoautotrophicus.</title>
        <authorList>
            <person name="MacKellar D.C."/>
            <person name="Lieber L."/>
            <person name="Norman J."/>
            <person name="Bolger A."/>
            <person name="Tobin C."/>
            <person name="Murray J.W."/>
            <person name="Friesen M."/>
            <person name="Prell J."/>
        </authorList>
    </citation>
    <scope>NUCLEOTIDE SEQUENCE [LARGE SCALE GENOMIC DNA]</scope>
    <source>
        <strain evidence="5">UBT1</strain>
    </source>
</reference>
<evidence type="ECO:0000313" key="4">
    <source>
        <dbReference type="Proteomes" id="UP000070188"/>
    </source>
</evidence>
<proteinExistence type="predicted"/>
<evidence type="ECO:0000313" key="6">
    <source>
        <dbReference type="Proteomes" id="UP000070659"/>
    </source>
</evidence>
<dbReference type="Proteomes" id="UP000070598">
    <property type="component" value="Unassembled WGS sequence"/>
</dbReference>
<evidence type="ECO:0000313" key="1">
    <source>
        <dbReference type="EMBL" id="KWW97671.1"/>
    </source>
</evidence>
<dbReference type="STRING" id="1469144.LI90_1923"/>
<evidence type="ECO:0000313" key="2">
    <source>
        <dbReference type="EMBL" id="KWX00895.1"/>
    </source>
</evidence>
<dbReference type="AlphaFoldDB" id="A0A132MSN4"/>
<accession>A0A132MSN4</accession>
<gene>
    <name evidence="2" type="ORF">LI90_1923</name>
    <name evidence="1" type="ORF">TH66_19240</name>
    <name evidence="3" type="ORF">TR74_24460</name>
</gene>
<dbReference type="EMBL" id="JYIJ01000019">
    <property type="protein sequence ID" value="KWW97671.1"/>
    <property type="molecule type" value="Genomic_DNA"/>
</dbReference>
<reference evidence="2" key="3">
    <citation type="submission" date="2015-04" db="EMBL/GenBank/DDBJ databases">
        <title>Physiological reanalysis, assessment of diazotrophy, and genome sequences of multiple isolates of Streptomyces thermoautotrophicus.</title>
        <authorList>
            <person name="MacKellar D.C."/>
            <person name="Lieber L."/>
            <person name="Norman J."/>
            <person name="Bolger A."/>
            <person name="Tobin C."/>
            <person name="Murray J.W."/>
            <person name="Woodward J."/>
            <person name="Friesen M."/>
            <person name="Prell J."/>
        </authorList>
    </citation>
    <scope>NUCLEOTIDE SEQUENCE [LARGE SCALE GENOMIC DNA]</scope>
    <source>
        <strain evidence="2">H1</strain>
    </source>
</reference>
<reference evidence="1 6" key="1">
    <citation type="submission" date="2015-02" db="EMBL/GenBank/DDBJ databases">
        <title>Physiological reanalysis, assessment of diazotrophy, and genome sequences of multiple isolates of Streptomyces thermoautotrophicus.</title>
        <authorList>
            <person name="MacKellar D.C."/>
            <person name="Lieber L."/>
            <person name="Norman J."/>
            <person name="Bolger A."/>
            <person name="Tobin C."/>
            <person name="Murray J.W."/>
            <person name="Prell J."/>
        </authorList>
    </citation>
    <scope>NUCLEOTIDE SEQUENCE [LARGE SCALE GENOMIC DNA]</scope>
    <source>
        <strain evidence="1 6">UBT1</strain>
    </source>
</reference>
<dbReference type="EMBL" id="LAXD01000001">
    <property type="protein sequence ID" value="KWX00895.1"/>
    <property type="molecule type" value="Genomic_DNA"/>
</dbReference>
<organism evidence="2 4">
    <name type="scientific">Carbonactinospora thermoautotrophica</name>
    <dbReference type="NCBI Taxonomy" id="1469144"/>
    <lineage>
        <taxon>Bacteria</taxon>
        <taxon>Bacillati</taxon>
        <taxon>Actinomycetota</taxon>
        <taxon>Actinomycetes</taxon>
        <taxon>Kitasatosporales</taxon>
        <taxon>Carbonactinosporaceae</taxon>
        <taxon>Carbonactinospora</taxon>
    </lineage>
</organism>
<name>A0A132MSN4_9ACTN</name>
<dbReference type="EMBL" id="JYIK01001124">
    <property type="protein sequence ID" value="KWX03938.1"/>
    <property type="molecule type" value="Genomic_DNA"/>
</dbReference>
<comment type="caution">
    <text evidence="2">The sequence shown here is derived from an EMBL/GenBank/DDBJ whole genome shotgun (WGS) entry which is preliminary data.</text>
</comment>
<protein>
    <submittedName>
        <fullName evidence="2">Hemerythrin HHE cation binding domain protein</fullName>
    </submittedName>
</protein>
<dbReference type="Proteomes" id="UP000070188">
    <property type="component" value="Unassembled WGS sequence"/>
</dbReference>